<organism evidence="3 4">
    <name type="scientific">Deerpox virus (strain W-1170-84)</name>
    <name type="common">DPV</name>
    <dbReference type="NCBI Taxonomy" id="305676"/>
    <lineage>
        <taxon>Viruses</taxon>
        <taxon>Varidnaviria</taxon>
        <taxon>Bamfordvirae</taxon>
        <taxon>Nucleocytoviricota</taxon>
        <taxon>Pokkesviricetes</taxon>
        <taxon>Chitovirales</taxon>
        <taxon>Poxviridae</taxon>
        <taxon>Chordopoxvirinae</taxon>
        <taxon>Cervidpoxvirus</taxon>
        <taxon>Cervidpoxvirus muledeerpox</taxon>
        <taxon>Mule deerpox virus</taxon>
    </lineage>
</organism>
<dbReference type="MEROPS" id="I04.077"/>
<dbReference type="GO" id="GO:0004867">
    <property type="term" value="F:serine-type endopeptidase inhibitor activity"/>
    <property type="evidence" value="ECO:0007669"/>
    <property type="project" value="InterPro"/>
</dbReference>
<evidence type="ECO:0000313" key="3">
    <source>
        <dbReference type="EMBL" id="ABI99005.1"/>
    </source>
</evidence>
<dbReference type="InterPro" id="IPR042185">
    <property type="entry name" value="Serpin_sf_2"/>
</dbReference>
<dbReference type="SUPFAM" id="SSF56574">
    <property type="entry name" value="Serpins"/>
    <property type="match status" value="1"/>
</dbReference>
<dbReference type="InterPro" id="IPR042178">
    <property type="entry name" value="Serpin_sf_1"/>
</dbReference>
<evidence type="ECO:0000256" key="1">
    <source>
        <dbReference type="RuleBase" id="RU000411"/>
    </source>
</evidence>
<dbReference type="Gene3D" id="2.30.39.10">
    <property type="entry name" value="Alpha-1-antitrypsin, domain 1"/>
    <property type="match status" value="1"/>
</dbReference>
<protein>
    <submittedName>
        <fullName evidence="3">Serpin-like protein</fullName>
    </submittedName>
</protein>
<dbReference type="Pfam" id="PF00079">
    <property type="entry name" value="Serpin"/>
    <property type="match status" value="1"/>
</dbReference>
<dbReference type="PANTHER" id="PTHR11461:SF49">
    <property type="entry name" value="PLASMINOGEN ACTIVATOR INHIBITOR 1"/>
    <property type="match status" value="1"/>
</dbReference>
<name>Q08FG2_DPV84</name>
<evidence type="ECO:0000259" key="2">
    <source>
        <dbReference type="SMART" id="SM00093"/>
    </source>
</evidence>
<comment type="similarity">
    <text evidence="1">Belongs to the serpin family.</text>
</comment>
<organismHost>
    <name type="scientific">Odocoileus hemionus</name>
    <name type="common">Mule deer</name>
    <name type="synonym">Cervus hemionus</name>
    <dbReference type="NCBI Taxonomy" id="9872"/>
</organismHost>
<dbReference type="PANTHER" id="PTHR11461">
    <property type="entry name" value="SERINE PROTEASE INHIBITOR, SERPIN"/>
    <property type="match status" value="1"/>
</dbReference>
<reference evidence="3 4" key="1">
    <citation type="journal article" date="2005" name="J. Virol.">
        <title>Genome of deerpox virus.</title>
        <authorList>
            <person name="Afonso C.L."/>
            <person name="Delhon G."/>
            <person name="Tulman E.R."/>
            <person name="Lu Z."/>
            <person name="Zsak A."/>
            <person name="Becerra V.M."/>
            <person name="Zsak L."/>
            <person name="Kutish G.F."/>
            <person name="Rock D.L."/>
        </authorList>
    </citation>
    <scope>NUCLEOTIDE SEQUENCE [LARGE SCALE GENOMIC DNA]</scope>
    <source>
        <strain evidence="3">W-1170-84</strain>
    </source>
</reference>
<dbReference type="Gene3D" id="3.30.497.10">
    <property type="entry name" value="Antithrombin, subunit I, domain 2"/>
    <property type="match status" value="1"/>
</dbReference>
<dbReference type="SMART" id="SM00093">
    <property type="entry name" value="SERPIN"/>
    <property type="match status" value="1"/>
</dbReference>
<accession>Q08FG2</accession>
<dbReference type="InterPro" id="IPR023796">
    <property type="entry name" value="Serpin_dom"/>
</dbReference>
<evidence type="ECO:0000313" key="4">
    <source>
        <dbReference type="Proteomes" id="UP000162522"/>
    </source>
</evidence>
<dbReference type="CDD" id="cd19585">
    <property type="entry name" value="serpin_poxvirus"/>
    <property type="match status" value="1"/>
</dbReference>
<dbReference type="EMBL" id="AY689437">
    <property type="protein sequence ID" value="ABI99005.1"/>
    <property type="molecule type" value="Genomic_DNA"/>
</dbReference>
<sequence>MMRNKYLLIFFILYMLQKNIYCQKNVSAINFGITGFKYSDDDKNNIVFSPYSLTMAMSMMQIATHGNSKMEIVTAMGMEVKKPFIEKMLTIDSINMANEVFVERNMVIYKNFMKRFKNIFNTTIKQVFFKNIKQATYIINDYIRKKTNNMIKDVIKKDTITEDLKMLLINAIYFSGNWKTTFPKQNTFDMQFYKEGGYIKMVKMMAQTNVFNVGTFDIPGYQTMKYDVIELPYKDESISMFVIVPQDKNIAIHHISNSLHYNLIDFWKKNMKEDFCQIYLPRFSTESNIDLKDVLTKMGIKNIFDKDLADFTTMTKEEIYVSKALQKTKIDVDETGTTAQSSTVILAVPRRVIKSIICNRPFMFLIEHKPTRMILFSGIIRDP</sequence>
<proteinExistence type="inferred from homology"/>
<dbReference type="InterPro" id="IPR000215">
    <property type="entry name" value="Serpin_fam"/>
</dbReference>
<dbReference type="GO" id="GO:0005615">
    <property type="term" value="C:extracellular space"/>
    <property type="evidence" value="ECO:0007669"/>
    <property type="project" value="InterPro"/>
</dbReference>
<feature type="domain" description="Serpin" evidence="2">
    <location>
        <begin position="33"/>
        <end position="383"/>
    </location>
</feature>
<dbReference type="InterPro" id="IPR036186">
    <property type="entry name" value="Serpin_sf"/>
</dbReference>
<dbReference type="Proteomes" id="UP000162522">
    <property type="component" value="Segment"/>
</dbReference>
<gene>
    <name evidence="3" type="ORF">DpV84gp018</name>
</gene>